<organism evidence="2 3">
    <name type="scientific">Thalassococcus arenae</name>
    <dbReference type="NCBI Taxonomy" id="2851652"/>
    <lineage>
        <taxon>Bacteria</taxon>
        <taxon>Pseudomonadati</taxon>
        <taxon>Pseudomonadota</taxon>
        <taxon>Alphaproteobacteria</taxon>
        <taxon>Rhodobacterales</taxon>
        <taxon>Roseobacteraceae</taxon>
        <taxon>Thalassococcus</taxon>
    </lineage>
</organism>
<evidence type="ECO:0000313" key="3">
    <source>
        <dbReference type="Proteomes" id="UP001166293"/>
    </source>
</evidence>
<evidence type="ECO:0000313" key="2">
    <source>
        <dbReference type="EMBL" id="MBV2358560.1"/>
    </source>
</evidence>
<dbReference type="EMBL" id="JAHRWL010000001">
    <property type="protein sequence ID" value="MBV2358560.1"/>
    <property type="molecule type" value="Genomic_DNA"/>
</dbReference>
<dbReference type="Proteomes" id="UP001166293">
    <property type="component" value="Unassembled WGS sequence"/>
</dbReference>
<keyword evidence="1" id="KW-0812">Transmembrane</keyword>
<dbReference type="InterPro" id="IPR046674">
    <property type="entry name" value="DUF6544"/>
</dbReference>
<dbReference type="Pfam" id="PF20181">
    <property type="entry name" value="DUF6544"/>
    <property type="match status" value="1"/>
</dbReference>
<name>A0ABS6N4U2_9RHOB</name>
<comment type="caution">
    <text evidence="2">The sequence shown here is derived from an EMBL/GenBank/DDBJ whole genome shotgun (WGS) entry which is preliminary data.</text>
</comment>
<keyword evidence="1" id="KW-1133">Transmembrane helix</keyword>
<evidence type="ECO:0000256" key="1">
    <source>
        <dbReference type="SAM" id="Phobius"/>
    </source>
</evidence>
<keyword evidence="1" id="KW-0472">Membrane</keyword>
<keyword evidence="3" id="KW-1185">Reference proteome</keyword>
<proteinExistence type="predicted"/>
<sequence length="284" mass="32539">MLLNTLIVLACLALGIGLFAGLGLYRAHRENARIIRSQVIADASVTVDLSPETYADLPDPVRRYFDYAFNGRKSISLRGVEWNQGGDFKLPVVGKFRADGRQVSHPNKPVYAFTGWFWRYGLPLIESRDAFFVDDHDMRAKLLGWMKVMHTDYQSPEQINSLYSYLVLRYYGQAPLMPWALLPNDFVAWQANDETSAYLRITHDDLEGAYLVGFGSDGEIVSMNGDRLLMEGNEAMQREVGLKSEYREIGGFMVPTRLEYRWYDKSDVLISHFQSEISDIRILR</sequence>
<dbReference type="RefSeq" id="WP_217776419.1">
    <property type="nucleotide sequence ID" value="NZ_JAHRWL010000001.1"/>
</dbReference>
<feature type="transmembrane region" description="Helical" evidence="1">
    <location>
        <begin position="6"/>
        <end position="25"/>
    </location>
</feature>
<reference evidence="2" key="1">
    <citation type="submission" date="2021-06" db="EMBL/GenBank/DDBJ databases">
        <title>Thalassococcus sp. CAU 1522 isolated from sea sand, Republic of Korea.</title>
        <authorList>
            <person name="Kim W."/>
        </authorList>
    </citation>
    <scope>NUCLEOTIDE SEQUENCE</scope>
    <source>
        <strain evidence="2">CAU 1522</strain>
    </source>
</reference>
<protein>
    <submittedName>
        <fullName evidence="2">Uncharacterized protein</fullName>
    </submittedName>
</protein>
<accession>A0ABS6N4U2</accession>
<gene>
    <name evidence="2" type="ORF">KUH32_02125</name>
</gene>